<organism evidence="6 7">
    <name type="scientific">Pedobacter panaciterrae</name>
    <dbReference type="NCBI Taxonomy" id="363849"/>
    <lineage>
        <taxon>Bacteria</taxon>
        <taxon>Pseudomonadati</taxon>
        <taxon>Bacteroidota</taxon>
        <taxon>Sphingobacteriia</taxon>
        <taxon>Sphingobacteriales</taxon>
        <taxon>Sphingobacteriaceae</taxon>
        <taxon>Pedobacter</taxon>
    </lineage>
</organism>
<dbReference type="RefSeq" id="WP_172659459.1">
    <property type="nucleotide sequence ID" value="NZ_CBFGNQ010000006.1"/>
</dbReference>
<protein>
    <submittedName>
        <fullName evidence="6">Metal-dependent hydrolase</fullName>
    </submittedName>
</protein>
<accession>A0ABU8NKT2</accession>
<evidence type="ECO:0000256" key="2">
    <source>
        <dbReference type="ARBA" id="ARBA00022723"/>
    </source>
</evidence>
<dbReference type="InterPro" id="IPR023774">
    <property type="entry name" value="Put_metal_dep_hydrolase_YfiT"/>
</dbReference>
<dbReference type="EMBL" id="JBBEUB010000003">
    <property type="protein sequence ID" value="MEJ2902854.1"/>
    <property type="molecule type" value="Genomic_DNA"/>
</dbReference>
<keyword evidence="2" id="KW-0479">Metal-binding</keyword>
<dbReference type="GO" id="GO:0016787">
    <property type="term" value="F:hydrolase activity"/>
    <property type="evidence" value="ECO:0007669"/>
    <property type="project" value="UniProtKB-KW"/>
</dbReference>
<keyword evidence="4" id="KW-0862">Zinc</keyword>
<dbReference type="NCBIfam" id="NF009807">
    <property type="entry name" value="PRK13291.1"/>
    <property type="match status" value="1"/>
</dbReference>
<evidence type="ECO:0000313" key="7">
    <source>
        <dbReference type="Proteomes" id="UP001378956"/>
    </source>
</evidence>
<evidence type="ECO:0000313" key="6">
    <source>
        <dbReference type="EMBL" id="MEJ2902854.1"/>
    </source>
</evidence>
<evidence type="ECO:0000256" key="3">
    <source>
        <dbReference type="ARBA" id="ARBA00022801"/>
    </source>
</evidence>
<sequence>MTSTELEKLRYPIGKFEQPAQITKALLDGYIATIASFPEALRKEVAHLSDAQLDTPYRPGGWTVRQVVHHCADSHMNSQIRLKWALTEDSPVIKAYYEERWAELADSRGLPVESSLRILEGLHQRWVFLLNSLTAEELERDFIHPEHGRSIKINENTGLYDWHCRHHLAHITELKKRQGWLSI</sequence>
<evidence type="ECO:0000256" key="1">
    <source>
        <dbReference type="ARBA" id="ARBA00022490"/>
    </source>
</evidence>
<reference evidence="6 7" key="1">
    <citation type="submission" date="2024-03" db="EMBL/GenBank/DDBJ databases">
        <title>Sequence of Lycoming College Course Isolates.</title>
        <authorList>
            <person name="Plotts O."/>
            <person name="Newman J."/>
        </authorList>
    </citation>
    <scope>NUCLEOTIDE SEQUENCE [LARGE SCALE GENOMIC DNA]</scope>
    <source>
        <strain evidence="6 7">CJB-3</strain>
    </source>
</reference>
<dbReference type="Pfam" id="PF12867">
    <property type="entry name" value="DinB_2"/>
    <property type="match status" value="1"/>
</dbReference>
<dbReference type="HAMAP" id="MF_01256">
    <property type="entry name" value="YfiT_hydrol"/>
    <property type="match status" value="1"/>
</dbReference>
<keyword evidence="3 6" id="KW-0378">Hydrolase</keyword>
<dbReference type="SUPFAM" id="SSF109854">
    <property type="entry name" value="DinB/YfiT-like putative metalloenzymes"/>
    <property type="match status" value="1"/>
</dbReference>
<evidence type="ECO:0000259" key="5">
    <source>
        <dbReference type="Pfam" id="PF12867"/>
    </source>
</evidence>
<feature type="domain" description="DinB-like" evidence="5">
    <location>
        <begin position="39"/>
        <end position="171"/>
    </location>
</feature>
<dbReference type="InterPro" id="IPR024775">
    <property type="entry name" value="DinB-like"/>
</dbReference>
<evidence type="ECO:0000256" key="4">
    <source>
        <dbReference type="ARBA" id="ARBA00022833"/>
    </source>
</evidence>
<dbReference type="Proteomes" id="UP001378956">
    <property type="component" value="Unassembled WGS sequence"/>
</dbReference>
<comment type="caution">
    <text evidence="6">The sequence shown here is derived from an EMBL/GenBank/DDBJ whole genome shotgun (WGS) entry which is preliminary data.</text>
</comment>
<gene>
    <name evidence="6" type="ORF">WAE58_10480</name>
</gene>
<keyword evidence="1" id="KW-0963">Cytoplasm</keyword>
<dbReference type="Gene3D" id="1.20.120.450">
    <property type="entry name" value="dinb family like domain"/>
    <property type="match status" value="1"/>
</dbReference>
<proteinExistence type="inferred from homology"/>
<dbReference type="InterPro" id="IPR034660">
    <property type="entry name" value="DinB/YfiT-like"/>
</dbReference>
<name>A0ABU8NKT2_9SPHI</name>
<keyword evidence="7" id="KW-1185">Reference proteome</keyword>